<keyword evidence="4" id="KW-1185">Reference proteome</keyword>
<dbReference type="NCBIfam" id="NF001813">
    <property type="entry name" value="PRK00549.1"/>
    <property type="match status" value="1"/>
</dbReference>
<dbReference type="Proteomes" id="UP000014227">
    <property type="component" value="Chromosome I"/>
</dbReference>
<dbReference type="InterPro" id="IPR050101">
    <property type="entry name" value="CinA"/>
</dbReference>
<dbReference type="eggNOG" id="COG1058">
    <property type="taxonomic scope" value="Bacteria"/>
</dbReference>
<dbReference type="NCBIfam" id="TIGR00177">
    <property type="entry name" value="molyb_syn"/>
    <property type="match status" value="1"/>
</dbReference>
<dbReference type="InterPro" id="IPR036653">
    <property type="entry name" value="CinA-like_C"/>
</dbReference>
<gene>
    <name evidence="3" type="ORF">CCALI_01296</name>
</gene>
<evidence type="ECO:0000313" key="4">
    <source>
        <dbReference type="Proteomes" id="UP000014227"/>
    </source>
</evidence>
<dbReference type="Pfam" id="PF00994">
    <property type="entry name" value="MoCF_biosynth"/>
    <property type="match status" value="1"/>
</dbReference>
<dbReference type="AlphaFoldDB" id="S0EUR9"/>
<dbReference type="InterPro" id="IPR041424">
    <property type="entry name" value="CinA_KH"/>
</dbReference>
<proteinExistence type="inferred from homology"/>
<dbReference type="HAMAP" id="MF_00226_B">
    <property type="entry name" value="CinA_B"/>
    <property type="match status" value="1"/>
</dbReference>
<dbReference type="InParanoid" id="S0EUR9"/>
<dbReference type="Gene3D" id="3.30.70.2860">
    <property type="match status" value="1"/>
</dbReference>
<protein>
    <recommendedName>
        <fullName evidence="1">CinA-like protein</fullName>
    </recommendedName>
</protein>
<evidence type="ECO:0000313" key="3">
    <source>
        <dbReference type="EMBL" id="CCW35114.1"/>
    </source>
</evidence>
<sequence>MRAEIVSVGTELLLGQIVDTNAAYLARVLSELGIALYRRVTVGDNRERLLAALTEALTSSDVVFTIGGLGPTMDDITRDVLAEAMGDTLHPDEQIAAQLRRFFEQRGMPILESNLRQALVPSAGRAIPNPNGTAPGLLFEGRNGKIAIALPGPPNEFIPMVNDFVVPYLRTRTGGKGVIRSLVLRVVGVGESFAEDRIKDLMQDANPTVAPYAKVGEVHLRITAFAETPAEADRIISDRAALIRQRLGHAIYGENEETLEQVVVSLLQQKQQTVATGESCTGGLLSSRITDVPGSSKVFLGGIVAYSNAAKTDFLGVDSALLARFGAVSEEVARSMAEGAQQRFGTTYGIGITGIAGPEGGTPEKPVGLVYIGLSQRGRAPIVERCEFIGSRAIVRHRATQTALNLLRLRALES</sequence>
<dbReference type="InterPro" id="IPR008135">
    <property type="entry name" value="Competence-induced_CinA"/>
</dbReference>
<dbReference type="PATRIC" id="fig|1303518.3.peg.1322"/>
<dbReference type="Pfam" id="PF02464">
    <property type="entry name" value="CinA"/>
    <property type="match status" value="1"/>
</dbReference>
<evidence type="ECO:0000256" key="1">
    <source>
        <dbReference type="HAMAP-Rule" id="MF_00226"/>
    </source>
</evidence>
<organism evidence="3 4">
    <name type="scientific">Chthonomonas calidirosea (strain DSM 23976 / ICMP 18418 / T49)</name>
    <dbReference type="NCBI Taxonomy" id="1303518"/>
    <lineage>
        <taxon>Bacteria</taxon>
        <taxon>Bacillati</taxon>
        <taxon>Armatimonadota</taxon>
        <taxon>Chthonomonadia</taxon>
        <taxon>Chthonomonadales</taxon>
        <taxon>Chthonomonadaceae</taxon>
        <taxon>Chthonomonas</taxon>
    </lineage>
</organism>
<comment type="similarity">
    <text evidence="1">Belongs to the CinA family.</text>
</comment>
<dbReference type="STRING" id="454171.CP488_02799"/>
<dbReference type="PANTHER" id="PTHR13939">
    <property type="entry name" value="NICOTINAMIDE-NUCLEOTIDE AMIDOHYDROLASE PNCC"/>
    <property type="match status" value="1"/>
</dbReference>
<dbReference type="KEGG" id="ccz:CCALI_01296"/>
<dbReference type="FunCoup" id="S0EUR9">
    <property type="interactions" value="162"/>
</dbReference>
<reference evidence="4" key="1">
    <citation type="submission" date="2013-03" db="EMBL/GenBank/DDBJ databases">
        <title>Genome sequence of Chthonomonas calidirosea, the first sequenced genome from the Armatimonadetes phylum (formally candidate division OP10).</title>
        <authorList>
            <person name="Lee K.C.Y."/>
            <person name="Morgan X.C."/>
            <person name="Dunfield P.F."/>
            <person name="Tamas I."/>
            <person name="Houghton K.M."/>
            <person name="Vyssotski M."/>
            <person name="Ryan J.L.J."/>
            <person name="Lagutin K."/>
            <person name="McDonald I.R."/>
            <person name="Stott M.B."/>
        </authorList>
    </citation>
    <scope>NUCLEOTIDE SEQUENCE [LARGE SCALE GENOMIC DNA]</scope>
    <source>
        <strain evidence="4">DSM 23976 / ICMP 18418 / T49</strain>
    </source>
</reference>
<dbReference type="InterPro" id="IPR001453">
    <property type="entry name" value="MoaB/Mog_dom"/>
</dbReference>
<dbReference type="SUPFAM" id="SSF53218">
    <property type="entry name" value="Molybdenum cofactor biosynthesis proteins"/>
    <property type="match status" value="1"/>
</dbReference>
<dbReference type="HOGENOM" id="CLU_030805_9_3_0"/>
<dbReference type="Gene3D" id="3.40.980.10">
    <property type="entry name" value="MoaB/Mog-like domain"/>
    <property type="match status" value="1"/>
</dbReference>
<dbReference type="NCBIfam" id="TIGR00199">
    <property type="entry name" value="PncC_domain"/>
    <property type="match status" value="1"/>
</dbReference>
<dbReference type="RefSeq" id="WP_016482655.1">
    <property type="nucleotide sequence ID" value="NC_021487.1"/>
</dbReference>
<dbReference type="EMBL" id="HF951689">
    <property type="protein sequence ID" value="CCW35114.1"/>
    <property type="molecule type" value="Genomic_DNA"/>
</dbReference>
<dbReference type="PANTHER" id="PTHR13939:SF0">
    <property type="entry name" value="NMN AMIDOHYDROLASE-LIKE PROTEIN YFAY"/>
    <property type="match status" value="1"/>
</dbReference>
<name>S0EUR9_CHTCT</name>
<dbReference type="CDD" id="cd00885">
    <property type="entry name" value="cinA"/>
    <property type="match status" value="1"/>
</dbReference>
<dbReference type="OrthoDB" id="9801454at2"/>
<dbReference type="eggNOG" id="COG1546">
    <property type="taxonomic scope" value="Bacteria"/>
</dbReference>
<dbReference type="SUPFAM" id="SSF142433">
    <property type="entry name" value="CinA-like"/>
    <property type="match status" value="1"/>
</dbReference>
<dbReference type="Gene3D" id="3.90.950.20">
    <property type="entry name" value="CinA-like"/>
    <property type="match status" value="1"/>
</dbReference>
<dbReference type="Pfam" id="PF18146">
    <property type="entry name" value="CinA_KH"/>
    <property type="match status" value="1"/>
</dbReference>
<dbReference type="InterPro" id="IPR036425">
    <property type="entry name" value="MoaB/Mog-like_dom_sf"/>
</dbReference>
<feature type="domain" description="MoaB/Mog" evidence="2">
    <location>
        <begin position="4"/>
        <end position="171"/>
    </location>
</feature>
<evidence type="ECO:0000259" key="2">
    <source>
        <dbReference type="SMART" id="SM00852"/>
    </source>
</evidence>
<dbReference type="PIRSF" id="PIRSF006728">
    <property type="entry name" value="CinA"/>
    <property type="match status" value="1"/>
</dbReference>
<accession>S0EUR9</accession>
<dbReference type="SMART" id="SM00852">
    <property type="entry name" value="MoCF_biosynth"/>
    <property type="match status" value="1"/>
</dbReference>
<dbReference type="NCBIfam" id="TIGR00200">
    <property type="entry name" value="cinA_nterm"/>
    <property type="match status" value="1"/>
</dbReference>
<dbReference type="InterPro" id="IPR008136">
    <property type="entry name" value="CinA_C"/>
</dbReference>